<keyword evidence="1" id="KW-0808">Transferase</keyword>
<protein>
    <recommendedName>
        <fullName evidence="1">Nicotianamine synthase</fullName>
        <ecNumber evidence="1">2.5.1.43</ecNumber>
    </recommendedName>
</protein>
<sequence length="118" mass="13526">MKSIETNPKSPFSLDMACQKAHFEKQILDLNNKISNLKSLKLSKNVDNLFQQLMSTCLPTETNIDVEKLCPKVQNIRTNLIKLRSEAIGYSEQHYSTVLESLENNPLHHLDLYPCSLH</sequence>
<reference evidence="2 3" key="1">
    <citation type="journal article" date="2020" name="BMC Genomics">
        <title>Intraspecific diversification of the crop wild relative Brassica cretica Lam. using demographic model selection.</title>
        <authorList>
            <person name="Kioukis A."/>
            <person name="Michalopoulou V.A."/>
            <person name="Briers L."/>
            <person name="Pirintsos S."/>
            <person name="Studholme D.J."/>
            <person name="Pavlidis P."/>
            <person name="Sarris P.F."/>
        </authorList>
    </citation>
    <scope>NUCLEOTIDE SEQUENCE [LARGE SCALE GENOMIC DNA]</scope>
    <source>
        <strain evidence="3">cv. PFS-1207/04</strain>
    </source>
</reference>
<comment type="caution">
    <text evidence="2">The sequence shown here is derived from an EMBL/GenBank/DDBJ whole genome shotgun (WGS) entry which is preliminary data.</text>
</comment>
<dbReference type="EC" id="2.5.1.43" evidence="1"/>
<dbReference type="PANTHER" id="PTHR32266">
    <property type="entry name" value="NICOTIANAMINE SYNTHASE 3"/>
    <property type="match status" value="1"/>
</dbReference>
<comment type="similarity">
    <text evidence="1">Belongs to the nicotianamine synthase (NAS)-like family.</text>
</comment>
<dbReference type="EMBL" id="QGKV02000832">
    <property type="protein sequence ID" value="KAF3544916.1"/>
    <property type="molecule type" value="Genomic_DNA"/>
</dbReference>
<dbReference type="PROSITE" id="PS51142">
    <property type="entry name" value="NAS"/>
    <property type="match status" value="1"/>
</dbReference>
<accession>A0ABQ7BZK1</accession>
<evidence type="ECO:0000256" key="1">
    <source>
        <dbReference type="RuleBase" id="RU368095"/>
    </source>
</evidence>
<keyword evidence="3" id="KW-1185">Reference proteome</keyword>
<dbReference type="Pfam" id="PF03059">
    <property type="entry name" value="NAS"/>
    <property type="match status" value="1"/>
</dbReference>
<organism evidence="2 3">
    <name type="scientific">Brassica cretica</name>
    <name type="common">Mustard</name>
    <dbReference type="NCBI Taxonomy" id="69181"/>
    <lineage>
        <taxon>Eukaryota</taxon>
        <taxon>Viridiplantae</taxon>
        <taxon>Streptophyta</taxon>
        <taxon>Embryophyta</taxon>
        <taxon>Tracheophyta</taxon>
        <taxon>Spermatophyta</taxon>
        <taxon>Magnoliopsida</taxon>
        <taxon>eudicotyledons</taxon>
        <taxon>Gunneridae</taxon>
        <taxon>Pentapetalae</taxon>
        <taxon>rosids</taxon>
        <taxon>malvids</taxon>
        <taxon>Brassicales</taxon>
        <taxon>Brassicaceae</taxon>
        <taxon>Brassiceae</taxon>
        <taxon>Brassica</taxon>
    </lineage>
</organism>
<gene>
    <name evidence="2" type="ORF">DY000_02000358</name>
</gene>
<comment type="catalytic activity">
    <reaction evidence="1">
        <text>3 S-adenosyl-L-methionine = nicotianamine + 3 S-methyl-5'-thioadenosine + 3 H(+)</text>
        <dbReference type="Rhea" id="RHEA:16481"/>
        <dbReference type="ChEBI" id="CHEBI:15378"/>
        <dbReference type="ChEBI" id="CHEBI:17509"/>
        <dbReference type="ChEBI" id="CHEBI:58249"/>
        <dbReference type="ChEBI" id="CHEBI:59789"/>
        <dbReference type="EC" id="2.5.1.43"/>
    </reaction>
</comment>
<evidence type="ECO:0000313" key="3">
    <source>
        <dbReference type="Proteomes" id="UP000266723"/>
    </source>
</evidence>
<comment type="function">
    <text evidence="1">Synthesizes nicotianamine, a polyamine which serves as a sensor for the physiological iron status within the plant, and/or might be involved in the transport of iron.</text>
</comment>
<dbReference type="Proteomes" id="UP000266723">
    <property type="component" value="Unassembled WGS sequence"/>
</dbReference>
<name>A0ABQ7BZK1_BRACR</name>
<evidence type="ECO:0000313" key="2">
    <source>
        <dbReference type="EMBL" id="KAF3544916.1"/>
    </source>
</evidence>
<keyword evidence="1" id="KW-0949">S-adenosyl-L-methionine</keyword>
<dbReference type="InterPro" id="IPR004298">
    <property type="entry name" value="Nicotian_synth"/>
</dbReference>
<dbReference type="PANTHER" id="PTHR32266:SF18">
    <property type="entry name" value="NICOTIANAMINE SYNTHASE 2"/>
    <property type="match status" value="1"/>
</dbReference>
<proteinExistence type="inferred from homology"/>